<reference evidence="4" key="1">
    <citation type="journal article" date="2019" name="Int. J. Syst. Evol. Microbiol.">
        <title>The Global Catalogue of Microorganisms (GCM) 10K type strain sequencing project: providing services to taxonomists for standard genome sequencing and annotation.</title>
        <authorList>
            <consortium name="The Broad Institute Genomics Platform"/>
            <consortium name="The Broad Institute Genome Sequencing Center for Infectious Disease"/>
            <person name="Wu L."/>
            <person name="Ma J."/>
        </authorList>
    </citation>
    <scope>NUCLEOTIDE SEQUENCE [LARGE SCALE GENOMIC DNA]</scope>
    <source>
        <strain evidence="4">JCM 17593</strain>
    </source>
</reference>
<dbReference type="InterPro" id="IPR005531">
    <property type="entry name" value="Asp23"/>
</dbReference>
<dbReference type="PANTHER" id="PTHR34297">
    <property type="entry name" value="HYPOTHETICAL CYTOSOLIC PROTEIN-RELATED"/>
    <property type="match status" value="1"/>
</dbReference>
<comment type="caution">
    <text evidence="3">The sequence shown here is derived from an EMBL/GenBank/DDBJ whole genome shotgun (WGS) entry which is preliminary data.</text>
</comment>
<sequence>MSNVQPSVSGKSSTPVSVAKGSNVGASGAGKTTIEDGVVAKIAGIAAREVRGVYALGGGAARAIGAIRDALNSTDHSQGVSVEVGERQVAVDVTIVAEYPVALQQVADEVRAAVYRAMEDLVGMEVTEVNVTVNDVHIPSDDDDENGDGSQGARVL</sequence>
<evidence type="ECO:0000313" key="3">
    <source>
        <dbReference type="EMBL" id="GAA4190934.1"/>
    </source>
</evidence>
<dbReference type="Pfam" id="PF03780">
    <property type="entry name" value="Asp23"/>
    <property type="match status" value="1"/>
</dbReference>
<evidence type="ECO:0000256" key="2">
    <source>
        <dbReference type="SAM" id="MobiDB-lite"/>
    </source>
</evidence>
<keyword evidence="4" id="KW-1185">Reference proteome</keyword>
<evidence type="ECO:0000256" key="1">
    <source>
        <dbReference type="ARBA" id="ARBA00005721"/>
    </source>
</evidence>
<dbReference type="Proteomes" id="UP001500213">
    <property type="component" value="Unassembled WGS sequence"/>
</dbReference>
<dbReference type="EMBL" id="BAABBX010000015">
    <property type="protein sequence ID" value="GAA4190934.1"/>
    <property type="molecule type" value="Genomic_DNA"/>
</dbReference>
<feature type="region of interest" description="Disordered" evidence="2">
    <location>
        <begin position="135"/>
        <end position="156"/>
    </location>
</feature>
<feature type="region of interest" description="Disordered" evidence="2">
    <location>
        <begin position="1"/>
        <end position="26"/>
    </location>
</feature>
<gene>
    <name evidence="3" type="ORF">GCM10022288_20990</name>
</gene>
<accession>A0ABP8AUV0</accession>
<protein>
    <submittedName>
        <fullName evidence="3">Asp23/Gls24 family envelope stress response protein</fullName>
    </submittedName>
</protein>
<evidence type="ECO:0000313" key="4">
    <source>
        <dbReference type="Proteomes" id="UP001500213"/>
    </source>
</evidence>
<proteinExistence type="inferred from homology"/>
<organism evidence="3 4">
    <name type="scientific">Gryllotalpicola kribbensis</name>
    <dbReference type="NCBI Taxonomy" id="993084"/>
    <lineage>
        <taxon>Bacteria</taxon>
        <taxon>Bacillati</taxon>
        <taxon>Actinomycetota</taxon>
        <taxon>Actinomycetes</taxon>
        <taxon>Micrococcales</taxon>
        <taxon>Microbacteriaceae</taxon>
        <taxon>Gryllotalpicola</taxon>
    </lineage>
</organism>
<dbReference type="PANTHER" id="PTHR34297:SF3">
    <property type="entry name" value="ALKALINE SHOCK PROTEIN 23"/>
    <property type="match status" value="1"/>
</dbReference>
<dbReference type="RefSeq" id="WP_344776609.1">
    <property type="nucleotide sequence ID" value="NZ_BAABBX010000015.1"/>
</dbReference>
<name>A0ABP8AUV0_9MICO</name>
<feature type="compositionally biased region" description="Polar residues" evidence="2">
    <location>
        <begin position="1"/>
        <end position="16"/>
    </location>
</feature>
<comment type="similarity">
    <text evidence="1">Belongs to the asp23 family.</text>
</comment>